<name>A0ABT9UZU4_9BACL</name>
<keyword evidence="3 4" id="KW-0326">Glycosidase</keyword>
<evidence type="ECO:0000256" key="4">
    <source>
        <dbReference type="PROSITE-ProRule" id="PRU01100"/>
    </source>
</evidence>
<dbReference type="Pfam" id="PF00395">
    <property type="entry name" value="SLH"/>
    <property type="match status" value="1"/>
</dbReference>
<comment type="similarity">
    <text evidence="1 4">Belongs to the glycosyl hydrolase 26 family.</text>
</comment>
<keyword evidence="5" id="KW-0732">Signal</keyword>
<dbReference type="Gene3D" id="3.20.20.80">
    <property type="entry name" value="Glycosidases"/>
    <property type="match status" value="1"/>
</dbReference>
<feature type="active site" description="Proton donor" evidence="4">
    <location>
        <position position="229"/>
    </location>
</feature>
<dbReference type="PANTHER" id="PTHR40079:SF4">
    <property type="entry name" value="GH26 DOMAIN-CONTAINING PROTEIN-RELATED"/>
    <property type="match status" value="1"/>
</dbReference>
<dbReference type="PROSITE" id="PS51272">
    <property type="entry name" value="SLH"/>
    <property type="match status" value="1"/>
</dbReference>
<keyword evidence="2 4" id="KW-0378">Hydrolase</keyword>
<comment type="caution">
    <text evidence="8">The sequence shown here is derived from an EMBL/GenBank/DDBJ whole genome shotgun (WGS) entry which is preliminary data.</text>
</comment>
<dbReference type="RefSeq" id="WP_307148829.1">
    <property type="nucleotide sequence ID" value="NZ_JAUSTU010000002.1"/>
</dbReference>
<accession>A0ABT9UZU4</accession>
<evidence type="ECO:0000259" key="7">
    <source>
        <dbReference type="PROSITE" id="PS51764"/>
    </source>
</evidence>
<dbReference type="PANTHER" id="PTHR40079">
    <property type="entry name" value="MANNAN ENDO-1,4-BETA-MANNOSIDASE E-RELATED"/>
    <property type="match status" value="1"/>
</dbReference>
<organism evidence="8 9">
    <name type="scientific">Anoxybacillus andreesenii</name>
    <dbReference type="NCBI Taxonomy" id="1325932"/>
    <lineage>
        <taxon>Bacteria</taxon>
        <taxon>Bacillati</taxon>
        <taxon>Bacillota</taxon>
        <taxon>Bacilli</taxon>
        <taxon>Bacillales</taxon>
        <taxon>Anoxybacillaceae</taxon>
        <taxon>Anoxybacillus</taxon>
    </lineage>
</organism>
<evidence type="ECO:0000259" key="6">
    <source>
        <dbReference type="PROSITE" id="PS51272"/>
    </source>
</evidence>
<dbReference type="SUPFAM" id="SSF51445">
    <property type="entry name" value="(Trans)glycosidases"/>
    <property type="match status" value="1"/>
</dbReference>
<reference evidence="8 9" key="1">
    <citation type="submission" date="2023-07" db="EMBL/GenBank/DDBJ databases">
        <title>Genomic Encyclopedia of Type Strains, Phase IV (KMG-IV): sequencing the most valuable type-strain genomes for metagenomic binning, comparative biology and taxonomic classification.</title>
        <authorList>
            <person name="Goeker M."/>
        </authorList>
    </citation>
    <scope>NUCLEOTIDE SEQUENCE [LARGE SCALE GENOMIC DNA]</scope>
    <source>
        <strain evidence="8 9">DSM 23948</strain>
    </source>
</reference>
<evidence type="ECO:0000313" key="9">
    <source>
        <dbReference type="Proteomes" id="UP001231362"/>
    </source>
</evidence>
<dbReference type="InterPro" id="IPR000805">
    <property type="entry name" value="Glyco_hydro_26"/>
</dbReference>
<proteinExistence type="inferred from homology"/>
<feature type="domain" description="GH26" evidence="7">
    <location>
        <begin position="70"/>
        <end position="399"/>
    </location>
</feature>
<dbReference type="Pfam" id="PF02156">
    <property type="entry name" value="Glyco_hydro_26"/>
    <property type="match status" value="1"/>
</dbReference>
<dbReference type="InterPro" id="IPR001119">
    <property type="entry name" value="SLH_dom"/>
</dbReference>
<dbReference type="InterPro" id="IPR022790">
    <property type="entry name" value="GH26_dom"/>
</dbReference>
<keyword evidence="9" id="KW-1185">Reference proteome</keyword>
<evidence type="ECO:0000256" key="2">
    <source>
        <dbReference type="ARBA" id="ARBA00022801"/>
    </source>
</evidence>
<protein>
    <submittedName>
        <fullName evidence="8">Beta-mannanase</fullName>
    </submittedName>
</protein>
<evidence type="ECO:0000256" key="3">
    <source>
        <dbReference type="ARBA" id="ARBA00023295"/>
    </source>
</evidence>
<evidence type="ECO:0000256" key="1">
    <source>
        <dbReference type="ARBA" id="ARBA00007754"/>
    </source>
</evidence>
<feature type="domain" description="SLH" evidence="6">
    <location>
        <begin position="513"/>
        <end position="576"/>
    </location>
</feature>
<dbReference type="InterPro" id="IPR017853">
    <property type="entry name" value="GH"/>
</dbReference>
<feature type="chain" id="PRO_5045606033" evidence="5">
    <location>
        <begin position="27"/>
        <end position="693"/>
    </location>
</feature>
<sequence>MKKILSLLAAVFLLVPLFHMPSEVSAATASEVKSWESSLKSSIARKSWNNAAIYSKKLAEHYDQKGQYDIAAKYYDDNAMYWAKAGHADWGIQNSIRADHIRTEVGLYVEKPLPLNQKLAKFEPTSGTYLGLFLAGKRENANPDPVKDIYGKNHAMYLTYTTWGKKYPDTNTYFPMTFAKKAKQNGSAIQIGFEPMNGLNEVKDGEYIRQFAREAKESGVPVFLRFAGEMNGEWVPWSGDPKKYIEKFRLVYKIMKEEAPNVAMVWSPNFLPRHNIDPYYPGDNYVDWVGLSLYTIPFSHGKEVPGGNPMDYLKPIYEKYSHKPMMVSEGAVSHYSYEQRKDYSAWASGQIGNMYGFMPRIYPQIKAITYFNLDKQTTSYDNQNNNYDLAASPVVDKKYQTIISSSYFLDHLTVDSKNDTVKTQYVPVEKIKEVAGVHNVFAYVKLPLGKQPYYVAVYQGKTKLAESYAQPWDMKIDFKKVDPKQPLTVIAFDKNFKRLATKEFKGSFTKVNKIGKFTDVKDTHWAFADIEKAEEDGIVTGYPGGTFLPNNKVTTAEFMTMLGRSYGVGSELEKAPYPKGVVDYMKTMNFPYHEKASEAITRKEVAEIISGTRGLNLSGDDAIKYLLVNDLAKGKDSNQVSVKSYKGEETLTRAEAVTFVANIKKAAGHKITERPLEPSDATVIREEYQSRFE</sequence>
<evidence type="ECO:0000313" key="8">
    <source>
        <dbReference type="EMBL" id="MDQ0154214.1"/>
    </source>
</evidence>
<evidence type="ECO:0000256" key="5">
    <source>
        <dbReference type="SAM" id="SignalP"/>
    </source>
</evidence>
<gene>
    <name evidence="8" type="ORF">J2S07_000518</name>
</gene>
<feature type="signal peptide" evidence="5">
    <location>
        <begin position="1"/>
        <end position="26"/>
    </location>
</feature>
<dbReference type="EMBL" id="JAUSTU010000002">
    <property type="protein sequence ID" value="MDQ0154214.1"/>
    <property type="molecule type" value="Genomic_DNA"/>
</dbReference>
<dbReference type="Proteomes" id="UP001231362">
    <property type="component" value="Unassembled WGS sequence"/>
</dbReference>
<dbReference type="PROSITE" id="PS51764">
    <property type="entry name" value="GH26"/>
    <property type="match status" value="1"/>
</dbReference>
<feature type="active site" description="Nucleophile" evidence="4">
    <location>
        <position position="329"/>
    </location>
</feature>